<feature type="compositionally biased region" description="Low complexity" evidence="2">
    <location>
        <begin position="1"/>
        <end position="28"/>
    </location>
</feature>
<dbReference type="PIRSF" id="PIRSF005715">
    <property type="entry name" value="VPS45_Sec1"/>
    <property type="match status" value="1"/>
</dbReference>
<evidence type="ECO:0000313" key="4">
    <source>
        <dbReference type="Proteomes" id="UP000241769"/>
    </source>
</evidence>
<proteinExistence type="inferred from homology"/>
<keyword evidence="4" id="KW-1185">Reference proteome</keyword>
<evidence type="ECO:0000313" key="3">
    <source>
        <dbReference type="EMBL" id="PRP79315.1"/>
    </source>
</evidence>
<dbReference type="FunCoup" id="A0A2P6N5T5">
    <property type="interactions" value="914"/>
</dbReference>
<dbReference type="OrthoDB" id="10262287at2759"/>
<evidence type="ECO:0008006" key="5">
    <source>
        <dbReference type="Google" id="ProtNLM"/>
    </source>
</evidence>
<dbReference type="InterPro" id="IPR001619">
    <property type="entry name" value="Sec1-like"/>
</dbReference>
<dbReference type="Pfam" id="PF00995">
    <property type="entry name" value="Sec1"/>
    <property type="match status" value="1"/>
</dbReference>
<evidence type="ECO:0000256" key="2">
    <source>
        <dbReference type="SAM" id="MobiDB-lite"/>
    </source>
</evidence>
<dbReference type="PANTHER" id="PTHR11679">
    <property type="entry name" value="VESICLE PROTEIN SORTING-ASSOCIATED"/>
    <property type="match status" value="1"/>
</dbReference>
<evidence type="ECO:0000256" key="1">
    <source>
        <dbReference type="ARBA" id="ARBA00009884"/>
    </source>
</evidence>
<gene>
    <name evidence="3" type="ORF">PROFUN_13009</name>
</gene>
<dbReference type="InterPro" id="IPR036045">
    <property type="entry name" value="Sec1-like_sf"/>
</dbReference>
<dbReference type="Gene3D" id="3.40.50.2060">
    <property type="match status" value="1"/>
</dbReference>
<dbReference type="AlphaFoldDB" id="A0A2P6N5T5"/>
<dbReference type="EMBL" id="MDYQ01000188">
    <property type="protein sequence ID" value="PRP79315.1"/>
    <property type="molecule type" value="Genomic_DNA"/>
</dbReference>
<name>A0A2P6N5T5_9EUKA</name>
<dbReference type="Gene3D" id="1.25.40.850">
    <property type="match status" value="1"/>
</dbReference>
<dbReference type="GO" id="GO:0016192">
    <property type="term" value="P:vesicle-mediated transport"/>
    <property type="evidence" value="ECO:0007669"/>
    <property type="project" value="InterPro"/>
</dbReference>
<sequence length="633" mass="70993">MKPAGRGQPPSGAAAGAGAPNAPAAAAASPYPTLSGSVINLSKMREEARRALIELLDSVKGKKVLVLDPKLSGPLGQVVEMALLKEHGVEKIYYVQSGRFSTDSRTIVYLIRPRVELAKRIAENIENHKNEGQSKEYHVFFVPRSTTICVTLLEEHGVDNVVTMGEYPLDLIPYDDDVLSLELDSSYRECFLEGDRSSLYYVARSIMKMQASFGIIPKITWKGNASRLVAEMLGRMRKEFEHELPNTSPDIDQLLIIDREVDLITPLLTQLTYEGLIDEIFGISNSFVEIDPNIIGAVAAKKDGPPVDPNRKHKVPLNSGDRVFSTLRDLNFNNVGPLLNKKAREIDEYYKQRHNNLTPPQLRDYMKKFAATQQEHLSSTTHTAVALHIQKVVRDPAFLSRLEAEVNLIGESNSIDDYIEECINKQEPLVKVLRLLCLTSLVNNGLKVKMHEFYRREIIQSYGFEHILTLDNLEQLGLLKRQEGKNTFPSVRKNLNVYSEDVNESEPKDINFAYSGYAPLSIRVIQNSFKPGWEVRDDLLGPQDRMTQTLNGSTDKLPNSTRNNVTLVYFVGGVTFAEISLLRWLSRQEGNLYGDFVVATTKLINGNSFLQSIMENMTPPPPPVQPKPSGKKK</sequence>
<comment type="similarity">
    <text evidence="1">Belongs to the STXBP/unc-18/SEC1 family.</text>
</comment>
<accession>A0A2P6N5T5</accession>
<dbReference type="InParanoid" id="A0A2P6N5T5"/>
<dbReference type="InterPro" id="IPR043155">
    <property type="entry name" value="VPS33_dom3b"/>
</dbReference>
<organism evidence="3 4">
    <name type="scientific">Planoprotostelium fungivorum</name>
    <dbReference type="NCBI Taxonomy" id="1890364"/>
    <lineage>
        <taxon>Eukaryota</taxon>
        <taxon>Amoebozoa</taxon>
        <taxon>Evosea</taxon>
        <taxon>Variosea</taxon>
        <taxon>Cavosteliida</taxon>
        <taxon>Cavosteliaceae</taxon>
        <taxon>Planoprotostelium</taxon>
    </lineage>
</organism>
<dbReference type="Proteomes" id="UP000241769">
    <property type="component" value="Unassembled WGS sequence"/>
</dbReference>
<feature type="region of interest" description="Disordered" evidence="2">
    <location>
        <begin position="1"/>
        <end position="30"/>
    </location>
</feature>
<comment type="caution">
    <text evidence="3">The sequence shown here is derived from an EMBL/GenBank/DDBJ whole genome shotgun (WGS) entry which is preliminary data.</text>
</comment>
<dbReference type="InterPro" id="IPR027482">
    <property type="entry name" value="Sec1-like_dom2"/>
</dbReference>
<dbReference type="SUPFAM" id="SSF56815">
    <property type="entry name" value="Sec1/munc18-like (SM) proteins"/>
    <property type="match status" value="1"/>
</dbReference>
<dbReference type="Gene3D" id="3.40.50.1910">
    <property type="match status" value="2"/>
</dbReference>
<dbReference type="InterPro" id="IPR043154">
    <property type="entry name" value="Sec-1-like_dom1"/>
</dbReference>
<dbReference type="STRING" id="1890364.A0A2P6N5T5"/>
<reference evidence="3 4" key="1">
    <citation type="journal article" date="2018" name="Genome Biol. Evol.">
        <title>Multiple Roots of Fruiting Body Formation in Amoebozoa.</title>
        <authorList>
            <person name="Hillmann F."/>
            <person name="Forbes G."/>
            <person name="Novohradska S."/>
            <person name="Ferling I."/>
            <person name="Riege K."/>
            <person name="Groth M."/>
            <person name="Westermann M."/>
            <person name="Marz M."/>
            <person name="Spaller T."/>
            <person name="Winckler T."/>
            <person name="Schaap P."/>
            <person name="Glockner G."/>
        </authorList>
    </citation>
    <scope>NUCLEOTIDE SEQUENCE [LARGE SCALE GENOMIC DNA]</scope>
    <source>
        <strain evidence="3 4">Jena</strain>
    </source>
</reference>
<protein>
    <recommendedName>
        <fullName evidence="5">Vacuolar protein sorting-associated protein 33A</fullName>
    </recommendedName>
</protein>